<evidence type="ECO:0000256" key="3">
    <source>
        <dbReference type="ARBA" id="ARBA00022989"/>
    </source>
</evidence>
<evidence type="ECO:0000313" key="6">
    <source>
        <dbReference type="EMBL" id="OHA58170.1"/>
    </source>
</evidence>
<dbReference type="InterPro" id="IPR003689">
    <property type="entry name" value="ZIP"/>
</dbReference>
<evidence type="ECO:0000256" key="4">
    <source>
        <dbReference type="ARBA" id="ARBA00023136"/>
    </source>
</evidence>
<comment type="caution">
    <text evidence="6">The sequence shown here is derived from an EMBL/GenBank/DDBJ whole genome shotgun (WGS) entry which is preliminary data.</text>
</comment>
<reference evidence="6 7" key="1">
    <citation type="journal article" date="2016" name="Nat. Commun.">
        <title>Thousands of microbial genomes shed light on interconnected biogeochemical processes in an aquifer system.</title>
        <authorList>
            <person name="Anantharaman K."/>
            <person name="Brown C.T."/>
            <person name="Hug L.A."/>
            <person name="Sharon I."/>
            <person name="Castelle C.J."/>
            <person name="Probst A.J."/>
            <person name="Thomas B.C."/>
            <person name="Singh A."/>
            <person name="Wilkins M.J."/>
            <person name="Karaoz U."/>
            <person name="Brodie E.L."/>
            <person name="Williams K.H."/>
            <person name="Hubbard S.S."/>
            <person name="Banfield J.F."/>
        </authorList>
    </citation>
    <scope>NUCLEOTIDE SEQUENCE [LARGE SCALE GENOMIC DNA]</scope>
</reference>
<evidence type="ECO:0000256" key="2">
    <source>
        <dbReference type="ARBA" id="ARBA00022692"/>
    </source>
</evidence>
<evidence type="ECO:0000256" key="1">
    <source>
        <dbReference type="ARBA" id="ARBA00004141"/>
    </source>
</evidence>
<keyword evidence="2 5" id="KW-0812">Transmembrane</keyword>
<feature type="transmembrane region" description="Helical" evidence="5">
    <location>
        <begin position="54"/>
        <end position="76"/>
    </location>
</feature>
<evidence type="ECO:0000313" key="7">
    <source>
        <dbReference type="Proteomes" id="UP000176222"/>
    </source>
</evidence>
<organism evidence="6 7">
    <name type="scientific">Candidatus Vogelbacteria bacterium RIFOXYB1_FULL_42_16</name>
    <dbReference type="NCBI Taxonomy" id="1802436"/>
    <lineage>
        <taxon>Bacteria</taxon>
        <taxon>Candidatus Vogeliibacteriota</taxon>
    </lineage>
</organism>
<comment type="subcellular location">
    <subcellularLocation>
        <location evidence="1">Membrane</location>
        <topology evidence="1">Multi-pass membrane protein</topology>
    </subcellularLocation>
</comment>
<feature type="transmembrane region" description="Helical" evidence="5">
    <location>
        <begin position="115"/>
        <end position="136"/>
    </location>
</feature>
<protein>
    <recommendedName>
        <fullName evidence="8">Permease</fullName>
    </recommendedName>
</protein>
<feature type="transmembrane region" description="Helical" evidence="5">
    <location>
        <begin position="187"/>
        <end position="208"/>
    </location>
</feature>
<dbReference type="PANTHER" id="PTHR11040">
    <property type="entry name" value="ZINC/IRON TRANSPORTER"/>
    <property type="match status" value="1"/>
</dbReference>
<sequence length="240" mass="26239">MLFIIALLTLVFTLLGGWLALRFSDRLHLVLGFSAGAVIAVAFFDLLPEAMALGAVWGSETIAMIVGMSFVAYLFLDRFVFFHPHTEEYCHNEKHQARSWLSAITLSIHSFLDGLLVGLSFQVSTTIGLVVTLAVLAHKFSDGLSLVGLTLKNGTDRQKVWGWLWLDAIAPVVGILVAGLFFLSETWLGAVLAIFCGFFLYLGASELLPESHHGHSTRWTTVATLVGFGLIFILIKIIGS</sequence>
<feature type="transmembrane region" description="Helical" evidence="5">
    <location>
        <begin position="26"/>
        <end position="47"/>
    </location>
</feature>
<dbReference type="Pfam" id="PF02535">
    <property type="entry name" value="Zip"/>
    <property type="match status" value="1"/>
</dbReference>
<accession>A0A1G2QC75</accession>
<keyword evidence="3 5" id="KW-1133">Transmembrane helix</keyword>
<feature type="transmembrane region" description="Helical" evidence="5">
    <location>
        <begin position="160"/>
        <end position="181"/>
    </location>
</feature>
<dbReference type="EMBL" id="MHTH01000013">
    <property type="protein sequence ID" value="OHA58170.1"/>
    <property type="molecule type" value="Genomic_DNA"/>
</dbReference>
<proteinExistence type="predicted"/>
<dbReference type="GO" id="GO:0016020">
    <property type="term" value="C:membrane"/>
    <property type="evidence" value="ECO:0007669"/>
    <property type="project" value="UniProtKB-SubCell"/>
</dbReference>
<gene>
    <name evidence="6" type="ORF">A2370_00510</name>
</gene>
<evidence type="ECO:0008006" key="8">
    <source>
        <dbReference type="Google" id="ProtNLM"/>
    </source>
</evidence>
<dbReference type="GO" id="GO:0005385">
    <property type="term" value="F:zinc ion transmembrane transporter activity"/>
    <property type="evidence" value="ECO:0007669"/>
    <property type="project" value="TreeGrafter"/>
</dbReference>
<dbReference type="AlphaFoldDB" id="A0A1G2QC75"/>
<name>A0A1G2QC75_9BACT</name>
<keyword evidence="4 5" id="KW-0472">Membrane</keyword>
<dbReference type="STRING" id="1802436.A2370_00510"/>
<dbReference type="Proteomes" id="UP000176222">
    <property type="component" value="Unassembled WGS sequence"/>
</dbReference>
<evidence type="ECO:0000256" key="5">
    <source>
        <dbReference type="SAM" id="Phobius"/>
    </source>
</evidence>
<feature type="transmembrane region" description="Helical" evidence="5">
    <location>
        <begin position="220"/>
        <end position="239"/>
    </location>
</feature>